<keyword evidence="12" id="KW-1185">Reference proteome</keyword>
<keyword evidence="5" id="KW-0443">Lipid metabolism</keyword>
<organism evidence="11 12">
    <name type="scientific">Psylliodes chrysocephalus</name>
    <dbReference type="NCBI Taxonomy" id="3402493"/>
    <lineage>
        <taxon>Eukaryota</taxon>
        <taxon>Metazoa</taxon>
        <taxon>Ecdysozoa</taxon>
        <taxon>Arthropoda</taxon>
        <taxon>Hexapoda</taxon>
        <taxon>Insecta</taxon>
        <taxon>Pterygota</taxon>
        <taxon>Neoptera</taxon>
        <taxon>Endopterygota</taxon>
        <taxon>Coleoptera</taxon>
        <taxon>Polyphaga</taxon>
        <taxon>Cucujiformia</taxon>
        <taxon>Chrysomeloidea</taxon>
        <taxon>Chrysomelidae</taxon>
        <taxon>Galerucinae</taxon>
        <taxon>Alticini</taxon>
        <taxon>Psylliodes</taxon>
    </lineage>
</organism>
<feature type="active site" description="Nucleophile" evidence="8">
    <location>
        <position position="183"/>
    </location>
</feature>
<reference evidence="11" key="1">
    <citation type="submission" date="2022-01" db="EMBL/GenBank/DDBJ databases">
        <authorList>
            <person name="King R."/>
        </authorList>
    </citation>
    <scope>NUCLEOTIDE SEQUENCE</scope>
</reference>
<feature type="active site" description="Charge relay system" evidence="8">
    <location>
        <position position="386"/>
    </location>
</feature>
<dbReference type="AlphaFoldDB" id="A0A9P0G5M5"/>
<dbReference type="GO" id="GO:0016042">
    <property type="term" value="P:lipid catabolic process"/>
    <property type="evidence" value="ECO:0007669"/>
    <property type="project" value="UniProtKB-KW"/>
</dbReference>
<evidence type="ECO:0000256" key="6">
    <source>
        <dbReference type="ARBA" id="ARBA00023180"/>
    </source>
</evidence>
<proteinExistence type="inferred from homology"/>
<comment type="similarity">
    <text evidence="1 7">Belongs to the AB hydrolase superfamily. Lipase family.</text>
</comment>
<evidence type="ECO:0000313" key="11">
    <source>
        <dbReference type="EMBL" id="CAH1102979.1"/>
    </source>
</evidence>
<keyword evidence="9" id="KW-1133">Transmembrane helix</keyword>
<evidence type="ECO:0000256" key="1">
    <source>
        <dbReference type="ARBA" id="ARBA00010701"/>
    </source>
</evidence>
<gene>
    <name evidence="11" type="ORF">PSYICH_LOCUS3652</name>
</gene>
<feature type="transmembrane region" description="Helical" evidence="9">
    <location>
        <begin position="6"/>
        <end position="28"/>
    </location>
</feature>
<dbReference type="PANTHER" id="PTHR11005">
    <property type="entry name" value="LYSOSOMAL ACID LIPASE-RELATED"/>
    <property type="match status" value="1"/>
</dbReference>
<dbReference type="Proteomes" id="UP001153636">
    <property type="component" value="Chromosome 13"/>
</dbReference>
<evidence type="ECO:0000313" key="12">
    <source>
        <dbReference type="Proteomes" id="UP001153636"/>
    </source>
</evidence>
<dbReference type="PIRSF" id="PIRSF000862">
    <property type="entry name" value="Steryl_ester_lip"/>
    <property type="match status" value="1"/>
</dbReference>
<dbReference type="InterPro" id="IPR025483">
    <property type="entry name" value="Lipase_euk"/>
</dbReference>
<evidence type="ECO:0000256" key="4">
    <source>
        <dbReference type="ARBA" id="ARBA00022963"/>
    </source>
</evidence>
<evidence type="ECO:0000256" key="5">
    <source>
        <dbReference type="ARBA" id="ARBA00023098"/>
    </source>
</evidence>
<evidence type="ECO:0000256" key="9">
    <source>
        <dbReference type="SAM" id="Phobius"/>
    </source>
</evidence>
<evidence type="ECO:0000256" key="3">
    <source>
        <dbReference type="ARBA" id="ARBA00022801"/>
    </source>
</evidence>
<dbReference type="Pfam" id="PF00561">
    <property type="entry name" value="Abhydrolase_1"/>
    <property type="match status" value="1"/>
</dbReference>
<protein>
    <recommendedName>
        <fullName evidence="7">Lipase</fullName>
    </recommendedName>
</protein>
<dbReference type="InterPro" id="IPR029058">
    <property type="entry name" value="AB_hydrolase_fold"/>
</dbReference>
<dbReference type="SUPFAM" id="SSF53474">
    <property type="entry name" value="alpha/beta-Hydrolases"/>
    <property type="match status" value="1"/>
</dbReference>
<feature type="domain" description="AB hydrolase-1" evidence="10">
    <location>
        <begin position="92"/>
        <end position="387"/>
    </location>
</feature>
<keyword evidence="9" id="KW-0812">Transmembrane</keyword>
<accession>A0A9P0G5M5</accession>
<dbReference type="FunFam" id="3.40.50.1820:FF:000057">
    <property type="entry name" value="Lipase"/>
    <property type="match status" value="1"/>
</dbReference>
<dbReference type="EMBL" id="OV651825">
    <property type="protein sequence ID" value="CAH1102979.1"/>
    <property type="molecule type" value="Genomic_DNA"/>
</dbReference>
<evidence type="ECO:0000256" key="2">
    <source>
        <dbReference type="ARBA" id="ARBA00022729"/>
    </source>
</evidence>
<evidence type="ECO:0000259" key="10">
    <source>
        <dbReference type="Pfam" id="PF00561"/>
    </source>
</evidence>
<evidence type="ECO:0000256" key="7">
    <source>
        <dbReference type="PIRNR" id="PIRNR000862"/>
    </source>
</evidence>
<feature type="active site" description="Charge relay system" evidence="8">
    <location>
        <position position="353"/>
    </location>
</feature>
<keyword evidence="9" id="KW-0472">Membrane</keyword>
<keyword evidence="6" id="KW-0325">Glycoprotein</keyword>
<keyword evidence="3 7" id="KW-0378">Hydrolase</keyword>
<dbReference type="InterPro" id="IPR000073">
    <property type="entry name" value="AB_hydrolase_1"/>
</dbReference>
<keyword evidence="4 7" id="KW-0442">Lipid degradation</keyword>
<sequence length="418" mass="48388">MHQSKVIKTVYVLSLLPIIIVTAIKVCFKIQDYNLLNFIGKNCYDNPVVNQNISEIIQSWRGFRAEEHYIVTEDGYRLLVERSYSKITQKTPIIIVHGIAMSALGWVNRGNVSLARLLGDLGYDVWMLNYRGTWYSKGHVNLTTEDPNYWKYTLHELGVYDVRSIIKLVNEKTRQIPIYIGYSMGTTGFFIYSTSYPEEAKSNVKAMIGLAPVTNYKESKSIAKYTSYWWPLFKSLIYRFWNGEILPGYSLFLRPLVRFSSGIYMIQSFANLIFGDDFEQIDALTYPQFATQLIDTAGVEVYSHYLQFYETDRFGQFDFGTEKNLKEYGTPTPPVYDLLKNQVPIALSVAENDWLATMVGSNYTYSQLSSSTRCGFRVVPYKKWNHIDYLVAKDLPKYLYKYLFQKIKELDEGLCTST</sequence>
<keyword evidence="2" id="KW-0732">Signal</keyword>
<evidence type="ECO:0000256" key="8">
    <source>
        <dbReference type="PIRSR" id="PIRSR000862-1"/>
    </source>
</evidence>
<name>A0A9P0G5M5_9CUCU</name>
<dbReference type="Gene3D" id="3.40.50.1820">
    <property type="entry name" value="alpha/beta hydrolase"/>
    <property type="match status" value="1"/>
</dbReference>
<dbReference type="OrthoDB" id="9974421at2759"/>
<dbReference type="GO" id="GO:0016788">
    <property type="term" value="F:hydrolase activity, acting on ester bonds"/>
    <property type="evidence" value="ECO:0007669"/>
    <property type="project" value="InterPro"/>
</dbReference>